<evidence type="ECO:0000313" key="1">
    <source>
        <dbReference type="EMBL" id="RAK00529.1"/>
    </source>
</evidence>
<protein>
    <submittedName>
        <fullName evidence="1">Uncharacterized protein</fullName>
    </submittedName>
</protein>
<evidence type="ECO:0000313" key="2">
    <source>
        <dbReference type="Proteomes" id="UP000248790"/>
    </source>
</evidence>
<gene>
    <name evidence="1" type="ORF">LX87_02236</name>
</gene>
<comment type="caution">
    <text evidence="1">The sequence shown here is derived from an EMBL/GenBank/DDBJ whole genome shotgun (WGS) entry which is preliminary data.</text>
</comment>
<sequence>MLLHFTIDSPTGERFNHSFYAADLDSHINALNFFVATGYQLCSATLTDQEGQQMSLPLDAFDGMPIDGAIRELQTEYEQVLNPY</sequence>
<organism evidence="1 2">
    <name type="scientific">Larkinella arboricola</name>
    <dbReference type="NCBI Taxonomy" id="643671"/>
    <lineage>
        <taxon>Bacteria</taxon>
        <taxon>Pseudomonadati</taxon>
        <taxon>Bacteroidota</taxon>
        <taxon>Cytophagia</taxon>
        <taxon>Cytophagales</taxon>
        <taxon>Spirosomataceae</taxon>
        <taxon>Larkinella</taxon>
    </lineage>
</organism>
<proteinExistence type="predicted"/>
<dbReference type="OrthoDB" id="966042at2"/>
<dbReference type="AlphaFoldDB" id="A0A327X4A7"/>
<accession>A0A327X4A7</accession>
<keyword evidence="2" id="KW-1185">Reference proteome</keyword>
<name>A0A327X4A7_LARAB</name>
<dbReference type="Proteomes" id="UP000248790">
    <property type="component" value="Unassembled WGS sequence"/>
</dbReference>
<dbReference type="RefSeq" id="WP_111628263.1">
    <property type="nucleotide sequence ID" value="NZ_QLMC01000002.1"/>
</dbReference>
<dbReference type="EMBL" id="QLMC01000002">
    <property type="protein sequence ID" value="RAK00529.1"/>
    <property type="molecule type" value="Genomic_DNA"/>
</dbReference>
<reference evidence="1 2" key="1">
    <citation type="submission" date="2018-06" db="EMBL/GenBank/DDBJ databases">
        <title>Genomic Encyclopedia of Archaeal and Bacterial Type Strains, Phase II (KMG-II): from individual species to whole genera.</title>
        <authorList>
            <person name="Goeker M."/>
        </authorList>
    </citation>
    <scope>NUCLEOTIDE SEQUENCE [LARGE SCALE GENOMIC DNA]</scope>
    <source>
        <strain evidence="1 2">DSM 21851</strain>
    </source>
</reference>